<dbReference type="InterPro" id="IPR051214">
    <property type="entry name" value="GH32_Enzymes"/>
</dbReference>
<sequence>MHLLPDAWTWDMWFVDDGRQFHAFYLKASRALIDPDRRHLRASVGHAVSDDLHTWTELADAFVPSDGPAFDDLAIWTGSVLRGPDGDWRLFYTGCSRARPEVQRISVARSRDLLTWTRDAGAPVLEADPTWYERLGDSAWDNETWRDPWVFRSGDEWHMLLTARARDGEPRGRGVVGHAVSTDLDRWDVRAPLSAPDTGFGQLEVLQLAEVEGRLVLLFSCLGAELSDGRRATDDRGGIWSLPVDSPTGPFDVGRATRLTDHRWYAGRLVEDRAGRWNLLAFRNEDDDGAFVGGIGDPVPVTWDGERLVLAGYDISSGMAPHARHRLTGE</sequence>
<reference evidence="6" key="1">
    <citation type="submission" date="2019-06" db="EMBL/GenBank/DDBJ databases">
        <title>Whole genome shotgun sequence of Cellulomonas cellasea NBRC 3753.</title>
        <authorList>
            <person name="Hosoyama A."/>
            <person name="Uohara A."/>
            <person name="Ohji S."/>
            <person name="Ichikawa N."/>
        </authorList>
    </citation>
    <scope>NUCLEOTIDE SEQUENCE [LARGE SCALE GENOMIC DNA]</scope>
    <source>
        <strain evidence="6">NBRC 3753</strain>
    </source>
</reference>
<dbReference type="SUPFAM" id="SSF75005">
    <property type="entry name" value="Arabinanase/levansucrase/invertase"/>
    <property type="match status" value="1"/>
</dbReference>
<dbReference type="SMART" id="SM00640">
    <property type="entry name" value="Glyco_32"/>
    <property type="match status" value="1"/>
</dbReference>
<keyword evidence="3" id="KW-0378">Hydrolase</keyword>
<dbReference type="AlphaFoldDB" id="A0A4Y3KTX8"/>
<evidence type="ECO:0000313" key="7">
    <source>
        <dbReference type="Proteomes" id="UP000317046"/>
    </source>
</evidence>
<accession>A0A4Y3KTX8</accession>
<gene>
    <name evidence="6" type="ORF">CCE01nite_13060</name>
</gene>
<dbReference type="EMBL" id="BJLR01000013">
    <property type="protein sequence ID" value="GEA87357.1"/>
    <property type="molecule type" value="Genomic_DNA"/>
</dbReference>
<dbReference type="RefSeq" id="WP_052103296.1">
    <property type="nucleotide sequence ID" value="NZ_BJLR01000013.1"/>
</dbReference>
<evidence type="ECO:0000256" key="4">
    <source>
        <dbReference type="ARBA" id="ARBA00023295"/>
    </source>
</evidence>
<protein>
    <recommendedName>
        <fullName evidence="2">beta-fructofuranosidase</fullName>
        <ecNumber evidence="2">3.2.1.26</ecNumber>
    </recommendedName>
</protein>
<comment type="similarity">
    <text evidence="1">Belongs to the glycosyl hydrolase 32 family.</text>
</comment>
<dbReference type="GO" id="GO:0005975">
    <property type="term" value="P:carbohydrate metabolic process"/>
    <property type="evidence" value="ECO:0007669"/>
    <property type="project" value="InterPro"/>
</dbReference>
<evidence type="ECO:0000259" key="5">
    <source>
        <dbReference type="Pfam" id="PF00251"/>
    </source>
</evidence>
<dbReference type="InterPro" id="IPR001362">
    <property type="entry name" value="Glyco_hydro_32"/>
</dbReference>
<evidence type="ECO:0000256" key="2">
    <source>
        <dbReference type="ARBA" id="ARBA00012758"/>
    </source>
</evidence>
<proteinExistence type="inferred from homology"/>
<dbReference type="InterPro" id="IPR023296">
    <property type="entry name" value="Glyco_hydro_beta-prop_sf"/>
</dbReference>
<organism evidence="6 7">
    <name type="scientific">Cellulomonas cellasea</name>
    <dbReference type="NCBI Taxonomy" id="43670"/>
    <lineage>
        <taxon>Bacteria</taxon>
        <taxon>Bacillati</taxon>
        <taxon>Actinomycetota</taxon>
        <taxon>Actinomycetes</taxon>
        <taxon>Micrococcales</taxon>
        <taxon>Cellulomonadaceae</taxon>
        <taxon>Cellulomonas</taxon>
    </lineage>
</organism>
<keyword evidence="7" id="KW-1185">Reference proteome</keyword>
<dbReference type="PANTHER" id="PTHR43101:SF1">
    <property type="entry name" value="BETA-FRUCTOSIDASE"/>
    <property type="match status" value="1"/>
</dbReference>
<feature type="domain" description="Glycosyl hydrolase family 32 N-terminal" evidence="5">
    <location>
        <begin position="20"/>
        <end position="287"/>
    </location>
</feature>
<dbReference type="Proteomes" id="UP000317046">
    <property type="component" value="Unassembled WGS sequence"/>
</dbReference>
<dbReference type="PANTHER" id="PTHR43101">
    <property type="entry name" value="BETA-FRUCTOSIDASE"/>
    <property type="match status" value="1"/>
</dbReference>
<dbReference type="CDD" id="cd18609">
    <property type="entry name" value="GH32-like"/>
    <property type="match status" value="1"/>
</dbReference>
<evidence type="ECO:0000313" key="6">
    <source>
        <dbReference type="EMBL" id="GEA87357.1"/>
    </source>
</evidence>
<name>A0A4Y3KTX8_9CELL</name>
<dbReference type="GO" id="GO:0004564">
    <property type="term" value="F:beta-fructofuranosidase activity"/>
    <property type="evidence" value="ECO:0007669"/>
    <property type="project" value="UniProtKB-EC"/>
</dbReference>
<dbReference type="InterPro" id="IPR013148">
    <property type="entry name" value="Glyco_hydro_32_N"/>
</dbReference>
<evidence type="ECO:0000256" key="1">
    <source>
        <dbReference type="ARBA" id="ARBA00009902"/>
    </source>
</evidence>
<dbReference type="Gene3D" id="2.115.10.20">
    <property type="entry name" value="Glycosyl hydrolase domain, family 43"/>
    <property type="match status" value="1"/>
</dbReference>
<dbReference type="Pfam" id="PF00251">
    <property type="entry name" value="Glyco_hydro_32N"/>
    <property type="match status" value="1"/>
</dbReference>
<evidence type="ECO:0000256" key="3">
    <source>
        <dbReference type="ARBA" id="ARBA00022801"/>
    </source>
</evidence>
<dbReference type="EC" id="3.2.1.26" evidence="2"/>
<keyword evidence="4" id="KW-0326">Glycosidase</keyword>
<comment type="caution">
    <text evidence="6">The sequence shown here is derived from an EMBL/GenBank/DDBJ whole genome shotgun (WGS) entry which is preliminary data.</text>
</comment>